<dbReference type="AlphaFoldDB" id="A0A427XZV7"/>
<sequence length="233" mass="25661">MPPAMATLPWRLSRGGGLSCPGHSSPVPPVRPARSYRGTWRATLTSSAPFRDVSSVTNPGERRTVSLSDPCFENASTIQLFLDFVTEGRLPNVGRDLTGVSDLCRLLMKYESKAALGKLLVDVERRLLARTVSALAVFVIGAVVDNEDLCLLTFQHDTWTTAPTDELDEKKIFVTGFTLDPSKAPYTHMSDTPTAYWWALTRSWDPTRARTGQNNVGFVEGTKFSKLLAIAKK</sequence>
<evidence type="ECO:0000313" key="2">
    <source>
        <dbReference type="Proteomes" id="UP000279236"/>
    </source>
</evidence>
<name>A0A427XZV7_9TREE</name>
<dbReference type="RefSeq" id="XP_028477788.1">
    <property type="nucleotide sequence ID" value="XM_028621336.1"/>
</dbReference>
<comment type="caution">
    <text evidence="1">The sequence shown here is derived from an EMBL/GenBank/DDBJ whole genome shotgun (WGS) entry which is preliminary data.</text>
</comment>
<dbReference type="Proteomes" id="UP000279236">
    <property type="component" value="Unassembled WGS sequence"/>
</dbReference>
<evidence type="ECO:0000313" key="1">
    <source>
        <dbReference type="EMBL" id="RSH84340.1"/>
    </source>
</evidence>
<gene>
    <name evidence="1" type="ORF">EHS24_005860</name>
</gene>
<organism evidence="1 2">
    <name type="scientific">Apiotrichum porosum</name>
    <dbReference type="NCBI Taxonomy" id="105984"/>
    <lineage>
        <taxon>Eukaryota</taxon>
        <taxon>Fungi</taxon>
        <taxon>Dikarya</taxon>
        <taxon>Basidiomycota</taxon>
        <taxon>Agaricomycotina</taxon>
        <taxon>Tremellomycetes</taxon>
        <taxon>Trichosporonales</taxon>
        <taxon>Trichosporonaceae</taxon>
        <taxon>Apiotrichum</taxon>
    </lineage>
</organism>
<proteinExistence type="predicted"/>
<dbReference type="EMBL" id="RSCE01000003">
    <property type="protein sequence ID" value="RSH84340.1"/>
    <property type="molecule type" value="Genomic_DNA"/>
</dbReference>
<protein>
    <recommendedName>
        <fullName evidence="3">BTB domain-containing protein</fullName>
    </recommendedName>
</protein>
<reference evidence="1 2" key="1">
    <citation type="submission" date="2018-11" db="EMBL/GenBank/DDBJ databases">
        <title>Genome sequence of Apiotrichum porosum DSM 27194.</title>
        <authorList>
            <person name="Aliyu H."/>
            <person name="Gorte O."/>
            <person name="Ochsenreither K."/>
        </authorList>
    </citation>
    <scope>NUCLEOTIDE SEQUENCE [LARGE SCALE GENOMIC DNA]</scope>
    <source>
        <strain evidence="1 2">DSM 27194</strain>
    </source>
</reference>
<keyword evidence="2" id="KW-1185">Reference proteome</keyword>
<accession>A0A427XZV7</accession>
<dbReference type="GeneID" id="39590403"/>
<evidence type="ECO:0008006" key="3">
    <source>
        <dbReference type="Google" id="ProtNLM"/>
    </source>
</evidence>